<comment type="caution">
    <text evidence="3">The sequence shown here is derived from an EMBL/GenBank/DDBJ whole genome shotgun (WGS) entry which is preliminary data.</text>
</comment>
<keyword evidence="4" id="KW-1185">Reference proteome</keyword>
<evidence type="ECO:0000313" key="4">
    <source>
        <dbReference type="Proteomes" id="UP001484097"/>
    </source>
</evidence>
<proteinExistence type="predicted"/>
<feature type="transmembrane region" description="Helical" evidence="2">
    <location>
        <begin position="51"/>
        <end position="73"/>
    </location>
</feature>
<name>A0ABV0IFU3_9MICC</name>
<gene>
    <name evidence="3" type="ORF">ABDK96_05035</name>
</gene>
<keyword evidence="2" id="KW-0812">Transmembrane</keyword>
<feature type="region of interest" description="Disordered" evidence="1">
    <location>
        <begin position="170"/>
        <end position="189"/>
    </location>
</feature>
<evidence type="ECO:0000256" key="1">
    <source>
        <dbReference type="SAM" id="MobiDB-lite"/>
    </source>
</evidence>
<evidence type="ECO:0000313" key="3">
    <source>
        <dbReference type="EMBL" id="MEO9247035.1"/>
    </source>
</evidence>
<keyword evidence="2" id="KW-0472">Membrane</keyword>
<protein>
    <submittedName>
        <fullName evidence="3">Uncharacterized protein</fullName>
    </submittedName>
</protein>
<accession>A0ABV0IFU3</accession>
<feature type="transmembrane region" description="Helical" evidence="2">
    <location>
        <begin position="12"/>
        <end position="31"/>
    </location>
</feature>
<dbReference type="RefSeq" id="WP_347919404.1">
    <property type="nucleotide sequence ID" value="NZ_JBDXMX010000002.1"/>
</dbReference>
<keyword evidence="2" id="KW-1133">Transmembrane helix</keyword>
<organism evidence="3 4">
    <name type="scientific">Citricoccus nitrophenolicus</name>
    <dbReference type="NCBI Taxonomy" id="863575"/>
    <lineage>
        <taxon>Bacteria</taxon>
        <taxon>Bacillati</taxon>
        <taxon>Actinomycetota</taxon>
        <taxon>Actinomycetes</taxon>
        <taxon>Micrococcales</taxon>
        <taxon>Micrococcaceae</taxon>
        <taxon>Citricoccus</taxon>
    </lineage>
</organism>
<reference evidence="3 4" key="1">
    <citation type="submission" date="2024-05" db="EMBL/GenBank/DDBJ databases">
        <authorList>
            <person name="Yi C."/>
        </authorList>
    </citation>
    <scope>NUCLEOTIDE SEQUENCE [LARGE SCALE GENOMIC DNA]</scope>
    <source>
        <strain evidence="3 4">XS13</strain>
    </source>
</reference>
<evidence type="ECO:0000256" key="2">
    <source>
        <dbReference type="SAM" id="Phobius"/>
    </source>
</evidence>
<dbReference type="Proteomes" id="UP001484097">
    <property type="component" value="Unassembled WGS sequence"/>
</dbReference>
<dbReference type="EMBL" id="JBDXMX010000002">
    <property type="protein sequence ID" value="MEO9247035.1"/>
    <property type="molecule type" value="Genomic_DNA"/>
</dbReference>
<sequence length="189" mass="21680">MTAPNHDILTNPVSRAFLVFVLALAIAILSIPFEVVGWEGGRQFIWNGPFWIPWVGVALGVFYWPLALTPAWYRRWVNHEDYPDVSPWRPEEVSAVMARCADQKRDRMIREMGRCGVEVKAAWSEAGLPGEPPEEWWERSNRQGAQRYAEMGITEDMDALQRAEIIREHRQKAKAARKAGRQAAKGHRD</sequence>